<dbReference type="InterPro" id="IPR051783">
    <property type="entry name" value="NAD(P)-dependent_oxidoreduct"/>
</dbReference>
<organism evidence="3 4">
    <name type="scientific">Geosmithia morbida</name>
    <dbReference type="NCBI Taxonomy" id="1094350"/>
    <lineage>
        <taxon>Eukaryota</taxon>
        <taxon>Fungi</taxon>
        <taxon>Dikarya</taxon>
        <taxon>Ascomycota</taxon>
        <taxon>Pezizomycotina</taxon>
        <taxon>Sordariomycetes</taxon>
        <taxon>Hypocreomycetidae</taxon>
        <taxon>Hypocreales</taxon>
        <taxon>Bionectriaceae</taxon>
        <taxon>Geosmithia</taxon>
    </lineage>
</organism>
<feature type="domain" description="NAD(P)-binding" evidence="2">
    <location>
        <begin position="10"/>
        <end position="91"/>
    </location>
</feature>
<reference evidence="3" key="1">
    <citation type="submission" date="2020-03" db="EMBL/GenBank/DDBJ databases">
        <title>Site-based positive gene gene selection in Geosmithia morbida across the United States reveals a broad range of putative effectors and factors for local host and environmental adapation.</title>
        <authorList>
            <person name="Onufrak A."/>
            <person name="Murdoch R.W."/>
            <person name="Gazis R."/>
            <person name="Huff M."/>
            <person name="Staton M."/>
            <person name="Klingeman W."/>
            <person name="Hadziabdic D."/>
        </authorList>
    </citation>
    <scope>NUCLEOTIDE SEQUENCE</scope>
    <source>
        <strain evidence="3">1262</strain>
    </source>
</reference>
<dbReference type="EMBL" id="JAANYQ010000003">
    <property type="protein sequence ID" value="KAF4125181.1"/>
    <property type="molecule type" value="Genomic_DNA"/>
</dbReference>
<keyword evidence="4" id="KW-1185">Reference proteome</keyword>
<evidence type="ECO:0000259" key="1">
    <source>
        <dbReference type="Pfam" id="PF01370"/>
    </source>
</evidence>
<evidence type="ECO:0000313" key="3">
    <source>
        <dbReference type="EMBL" id="KAF4125181.1"/>
    </source>
</evidence>
<name>A0A9P4YY13_9HYPO</name>
<comment type="caution">
    <text evidence="3">The sequence shown here is derived from an EMBL/GenBank/DDBJ whole genome shotgun (WGS) entry which is preliminary data.</text>
</comment>
<dbReference type="AlphaFoldDB" id="A0A9P4YY13"/>
<accession>A0A9P4YY13</accession>
<dbReference type="SUPFAM" id="SSF51735">
    <property type="entry name" value="NAD(P)-binding Rossmann-fold domains"/>
    <property type="match status" value="1"/>
</dbReference>
<dbReference type="OrthoDB" id="10262413at2759"/>
<dbReference type="RefSeq" id="XP_035323833.1">
    <property type="nucleotide sequence ID" value="XM_035465996.1"/>
</dbReference>
<dbReference type="PANTHER" id="PTHR48079:SF6">
    <property type="entry name" value="NAD(P)-BINDING DOMAIN-CONTAINING PROTEIN-RELATED"/>
    <property type="match status" value="1"/>
</dbReference>
<dbReference type="InterPro" id="IPR016040">
    <property type="entry name" value="NAD(P)-bd_dom"/>
</dbReference>
<evidence type="ECO:0000259" key="2">
    <source>
        <dbReference type="Pfam" id="PF13460"/>
    </source>
</evidence>
<dbReference type="Pfam" id="PF13460">
    <property type="entry name" value="NAD_binding_10"/>
    <property type="match status" value="1"/>
</dbReference>
<dbReference type="GeneID" id="55970248"/>
<dbReference type="GO" id="GO:0005737">
    <property type="term" value="C:cytoplasm"/>
    <property type="evidence" value="ECO:0007669"/>
    <property type="project" value="TreeGrafter"/>
</dbReference>
<dbReference type="InterPro" id="IPR001509">
    <property type="entry name" value="Epimerase_deHydtase"/>
</dbReference>
<dbReference type="PANTHER" id="PTHR48079">
    <property type="entry name" value="PROTEIN YEEZ"/>
    <property type="match status" value="1"/>
</dbReference>
<feature type="domain" description="NAD-dependent epimerase/dehydratase" evidence="1">
    <location>
        <begin position="155"/>
        <end position="235"/>
    </location>
</feature>
<dbReference type="Pfam" id="PF01370">
    <property type="entry name" value="Epimerase"/>
    <property type="match status" value="1"/>
</dbReference>
<dbReference type="Gene3D" id="3.40.50.720">
    <property type="entry name" value="NAD(P)-binding Rossmann-like Domain"/>
    <property type="match status" value="2"/>
</dbReference>
<proteinExistence type="predicted"/>
<gene>
    <name evidence="3" type="ORF">GMORB2_4020</name>
</gene>
<dbReference type="InterPro" id="IPR036291">
    <property type="entry name" value="NAD(P)-bd_dom_sf"/>
</dbReference>
<dbReference type="Proteomes" id="UP000749293">
    <property type="component" value="Unassembled WGS sequence"/>
</dbReference>
<protein>
    <submittedName>
        <fullName evidence="3">Nucleoside-diphosphate-sugar epimerase</fullName>
    </submittedName>
</protein>
<sequence>MAPNIFLTVGYIGGTVYAFLTRAHPEYDFTLLVRSEERGEAVKAKYPDAKLVYGSLDDADIIEKAASEADIVIHTADSSDNVPSAKAIARGLAAGHTASNPGYWIHLSGTGILMFHDAATKRYGEAPLADQTFSDVDGTKAVLSIPDEAIHRDVDKIAQAAVSDAVRLAIVSPPCIYGEGSGPVNTRSIQVPDMVAATLKNGFAPIVGSGLTEWDNVHVNDLADLYLRLVEAAQDPAKRADEAGVFGHEGYFFLGPGTHKWSDVARWVAEEAASQGYLPEAKTKVITSDEASELGGPAANSWALNSKGISQRAEKLLGWKGTGQPSLREEVTALISREAKTQGLTPKA</sequence>
<dbReference type="GO" id="GO:0004029">
    <property type="term" value="F:aldehyde dehydrogenase (NAD+) activity"/>
    <property type="evidence" value="ECO:0007669"/>
    <property type="project" value="TreeGrafter"/>
</dbReference>
<evidence type="ECO:0000313" key="4">
    <source>
        <dbReference type="Proteomes" id="UP000749293"/>
    </source>
</evidence>